<comment type="caution">
    <text evidence="2">The sequence shown here is derived from an EMBL/GenBank/DDBJ whole genome shotgun (WGS) entry which is preliminary data.</text>
</comment>
<keyword evidence="3" id="KW-1185">Reference proteome</keyword>
<name>A0AAV7LB30_PLEWA</name>
<dbReference type="EMBL" id="JANPWB010000015">
    <property type="protein sequence ID" value="KAJ1087749.1"/>
    <property type="molecule type" value="Genomic_DNA"/>
</dbReference>
<reference evidence="2" key="1">
    <citation type="journal article" date="2022" name="bioRxiv">
        <title>Sequencing and chromosome-scale assembly of the giantPleurodeles waltlgenome.</title>
        <authorList>
            <person name="Brown T."/>
            <person name="Elewa A."/>
            <person name="Iarovenko S."/>
            <person name="Subramanian E."/>
            <person name="Araus A.J."/>
            <person name="Petzold A."/>
            <person name="Susuki M."/>
            <person name="Suzuki K.-i.T."/>
            <person name="Hayashi T."/>
            <person name="Toyoda A."/>
            <person name="Oliveira C."/>
            <person name="Osipova E."/>
            <person name="Leigh N.D."/>
            <person name="Simon A."/>
            <person name="Yun M.H."/>
        </authorList>
    </citation>
    <scope>NUCLEOTIDE SEQUENCE</scope>
    <source>
        <strain evidence="2">20211129_DDA</strain>
        <tissue evidence="2">Liver</tissue>
    </source>
</reference>
<evidence type="ECO:0000313" key="2">
    <source>
        <dbReference type="EMBL" id="KAJ1087749.1"/>
    </source>
</evidence>
<evidence type="ECO:0000256" key="1">
    <source>
        <dbReference type="SAM" id="MobiDB-lite"/>
    </source>
</evidence>
<organism evidence="2 3">
    <name type="scientific">Pleurodeles waltl</name>
    <name type="common">Iberian ribbed newt</name>
    <dbReference type="NCBI Taxonomy" id="8319"/>
    <lineage>
        <taxon>Eukaryota</taxon>
        <taxon>Metazoa</taxon>
        <taxon>Chordata</taxon>
        <taxon>Craniata</taxon>
        <taxon>Vertebrata</taxon>
        <taxon>Euteleostomi</taxon>
        <taxon>Amphibia</taxon>
        <taxon>Batrachia</taxon>
        <taxon>Caudata</taxon>
        <taxon>Salamandroidea</taxon>
        <taxon>Salamandridae</taxon>
        <taxon>Pleurodelinae</taxon>
        <taxon>Pleurodeles</taxon>
    </lineage>
</organism>
<feature type="region of interest" description="Disordered" evidence="1">
    <location>
        <begin position="1"/>
        <end position="103"/>
    </location>
</feature>
<sequence>MAALDRRRSEGPGGSWGRAPGAGPYRLRKRRGPGPRGRLWADRAASAHLPGGASRREPRQPAALGQDPAGLTRSGEAAAKKTLARGPPSRCPDRHEGSAGGTQ</sequence>
<feature type="compositionally biased region" description="Basic and acidic residues" evidence="1">
    <location>
        <begin position="1"/>
        <end position="10"/>
    </location>
</feature>
<proteinExistence type="predicted"/>
<gene>
    <name evidence="2" type="ORF">NDU88_000913</name>
</gene>
<protein>
    <submittedName>
        <fullName evidence="2">Uncharacterized protein</fullName>
    </submittedName>
</protein>
<evidence type="ECO:0000313" key="3">
    <source>
        <dbReference type="Proteomes" id="UP001066276"/>
    </source>
</evidence>
<dbReference type="Proteomes" id="UP001066276">
    <property type="component" value="Chromosome 11"/>
</dbReference>
<accession>A0AAV7LB30</accession>
<dbReference type="AlphaFoldDB" id="A0AAV7LB30"/>